<evidence type="ECO:0000256" key="4">
    <source>
        <dbReference type="ARBA" id="ARBA00022771"/>
    </source>
</evidence>
<gene>
    <name evidence="9" type="ORF">CEUTPL_LOCUS13324</name>
</gene>
<keyword evidence="6" id="KW-0539">Nucleus</keyword>
<evidence type="ECO:0000256" key="1">
    <source>
        <dbReference type="ARBA" id="ARBA00004123"/>
    </source>
</evidence>
<protein>
    <recommendedName>
        <fullName evidence="8">C2H2-type domain-containing protein</fullName>
    </recommendedName>
</protein>
<comment type="subcellular location">
    <subcellularLocation>
        <location evidence="1">Nucleus</location>
    </subcellularLocation>
</comment>
<evidence type="ECO:0000313" key="9">
    <source>
        <dbReference type="EMBL" id="CAG9772923.1"/>
    </source>
</evidence>
<dbReference type="PROSITE" id="PS50157">
    <property type="entry name" value="ZINC_FINGER_C2H2_2"/>
    <property type="match status" value="1"/>
</dbReference>
<dbReference type="Gene3D" id="3.30.160.60">
    <property type="entry name" value="Classic Zinc Finger"/>
    <property type="match status" value="2"/>
</dbReference>
<evidence type="ECO:0000259" key="8">
    <source>
        <dbReference type="PROSITE" id="PS50157"/>
    </source>
</evidence>
<keyword evidence="10" id="KW-1185">Reference proteome</keyword>
<evidence type="ECO:0000313" key="10">
    <source>
        <dbReference type="Proteomes" id="UP001152799"/>
    </source>
</evidence>
<dbReference type="AlphaFoldDB" id="A0A9N9QJC5"/>
<dbReference type="OrthoDB" id="6780310at2759"/>
<proteinExistence type="predicted"/>
<reference evidence="9" key="1">
    <citation type="submission" date="2022-01" db="EMBL/GenBank/DDBJ databases">
        <authorList>
            <person name="King R."/>
        </authorList>
    </citation>
    <scope>NUCLEOTIDE SEQUENCE</scope>
</reference>
<evidence type="ECO:0000256" key="3">
    <source>
        <dbReference type="ARBA" id="ARBA00022737"/>
    </source>
</evidence>
<keyword evidence="2" id="KW-0479">Metal-binding</keyword>
<dbReference type="InterPro" id="IPR013087">
    <property type="entry name" value="Znf_C2H2_type"/>
</dbReference>
<dbReference type="EMBL" id="OU892284">
    <property type="protein sequence ID" value="CAG9772923.1"/>
    <property type="molecule type" value="Genomic_DNA"/>
</dbReference>
<dbReference type="GO" id="GO:0005634">
    <property type="term" value="C:nucleus"/>
    <property type="evidence" value="ECO:0007669"/>
    <property type="project" value="UniProtKB-SubCell"/>
</dbReference>
<dbReference type="SUPFAM" id="SSF57667">
    <property type="entry name" value="beta-beta-alpha zinc fingers"/>
    <property type="match status" value="1"/>
</dbReference>
<evidence type="ECO:0000256" key="5">
    <source>
        <dbReference type="ARBA" id="ARBA00022833"/>
    </source>
</evidence>
<accession>A0A9N9QJC5</accession>
<dbReference type="PANTHER" id="PTHR24406">
    <property type="entry name" value="TRANSCRIPTIONAL REPRESSOR CTCFL-RELATED"/>
    <property type="match status" value="1"/>
</dbReference>
<keyword evidence="4 7" id="KW-0863">Zinc-finger</keyword>
<dbReference type="GO" id="GO:0008270">
    <property type="term" value="F:zinc ion binding"/>
    <property type="evidence" value="ECO:0007669"/>
    <property type="project" value="UniProtKB-KW"/>
</dbReference>
<dbReference type="Proteomes" id="UP001152799">
    <property type="component" value="Chromosome 8"/>
</dbReference>
<name>A0A9N9QJC5_9CUCU</name>
<organism evidence="9 10">
    <name type="scientific">Ceutorhynchus assimilis</name>
    <name type="common">cabbage seed weevil</name>
    <dbReference type="NCBI Taxonomy" id="467358"/>
    <lineage>
        <taxon>Eukaryota</taxon>
        <taxon>Metazoa</taxon>
        <taxon>Ecdysozoa</taxon>
        <taxon>Arthropoda</taxon>
        <taxon>Hexapoda</taxon>
        <taxon>Insecta</taxon>
        <taxon>Pterygota</taxon>
        <taxon>Neoptera</taxon>
        <taxon>Endopterygota</taxon>
        <taxon>Coleoptera</taxon>
        <taxon>Polyphaga</taxon>
        <taxon>Cucujiformia</taxon>
        <taxon>Curculionidae</taxon>
        <taxon>Ceutorhynchinae</taxon>
        <taxon>Ceutorhynchus</taxon>
    </lineage>
</organism>
<keyword evidence="3" id="KW-0677">Repeat</keyword>
<dbReference type="SMART" id="SM00355">
    <property type="entry name" value="ZnF_C2H2"/>
    <property type="match status" value="6"/>
</dbReference>
<evidence type="ECO:0000256" key="7">
    <source>
        <dbReference type="PROSITE-ProRule" id="PRU00042"/>
    </source>
</evidence>
<evidence type="ECO:0000256" key="2">
    <source>
        <dbReference type="ARBA" id="ARBA00022723"/>
    </source>
</evidence>
<dbReference type="InterPro" id="IPR050888">
    <property type="entry name" value="ZnF_C2H2-type_TF"/>
</dbReference>
<evidence type="ECO:0000256" key="6">
    <source>
        <dbReference type="ARBA" id="ARBA00023242"/>
    </source>
</evidence>
<dbReference type="PROSITE" id="PS00028">
    <property type="entry name" value="ZINC_FINGER_C2H2_1"/>
    <property type="match status" value="1"/>
</dbReference>
<dbReference type="InterPro" id="IPR036236">
    <property type="entry name" value="Znf_C2H2_sf"/>
</dbReference>
<feature type="domain" description="C2H2-type" evidence="8">
    <location>
        <begin position="240"/>
        <end position="268"/>
    </location>
</feature>
<sequence>MIDNNNNFDCIKIKTEPPEEETLIDIKQEPIDIKQELLDIKQEPPSTKSVVLKFKKKIDGNYFVIPLLTPDPFYEVNLEDDKTSIKIKQEKEEKSTKTSSYCQRCSFYAKHEKEKLKRHQQRVHPRKTWKCIFCNRNNFKEKITLQMHLLYLHRDNQEAMQQITKRIFSCKVCTYKSLKKNNFKRHLITHKPKTKNTKSDLKNINKGNPFNCYHCPYGATSKGSIIKHVRLHKPAEYKPYTCTKCNTKYNEKGCLDSHIVKHHLDSKELIASLTSKIYKCEFCNYKDVNKAKVSRHKGLRH</sequence>
<keyword evidence="5" id="KW-0862">Zinc</keyword>